<comment type="caution">
    <text evidence="7">Lacks conserved residue(s) required for the propagation of feature annotation.</text>
</comment>
<sequence>MSTIPLTLKAFVRPTWVCAQTVSISELHSRLGDCRASEWPGDRLILVDRQQTPVGTIALARLLPYLLSPGDLDPKPAPEDPLWEWAADAIEPVEIWGAGVPWVEFWQHLHSQTPGSHSVSQWAIVETTGEILGLLDPVCLLDFAAREMLPPGTDSASNPVETDSHALPPLGDLLEEMPLPMKLQTHGGHILSENRAWRQQFSSGVADEPHPQPADRPEKDSAGSCSMPDGQNAVWQFVQIPIGIVIGGDSPNRTIARTPNLRLLHPQPGIESSNPNLRAPPIREATPNAYGDTKRTSEAMPKAIAHATRSPTAYRPGAENSSETNETLWLILAQDVSDRQQVAKELAAKNADLIQLNRLKDEFLACISHELKTPLTSVLGLSTLLKDRALGPLSDRQERYAQMIYQSGRHLMNVVNDILDLTRIESGQMELILEPVNLHDVCQRALEQAHLSLPEAEQRERQEHVPSKPGDRITSQFTLEIEPDLTSVVADELRLRQMLYNLLSNAAKFTPPEGSITLKVNRWGGWIAFTISDTGIGIPAEKQHLIFQKFQQLENPLTRQFEGTGLGLVLTQRLARAHGGDVTFISTEGKGSQFTLLLPPSPPQPTTALGESGPLSNRLVLLVEVVPQSIDRLSEQLTALGYQVAIARTGTEALEKARRLQPQTIFLNPLLPLLSGWDVLTLLKSQGQTRQIPIVVVATEADKERALLAGADGFVRTPIDERALAAQMAQIVPSANDRHDRHDAPGGPLTHLTILHLRPLETWQSLDRADFAPSSLDVQPLHSLLSAQIEVERGLHYRVLEAEDLEQAELLARVWQIDAIVLESGEHLHDPVTFLRKFSQYPILAGLPLIPLESETTRAAYQVPGLNVFPCLQYRPDGERHSTPNIAALVQVIHLATGKHSKPTVLVAELAIAEPGAIAPTRSSGENEWLSALIQYLEKAGFQSAFARSWSKVWHRIQTQSVDLLSICWRDSPASPEVLEVLDRLSETPKRPPILVFDRREVQPSAPSDTDRDPLEARLRAIATRILPPSASMGELRSAIEETLKG</sequence>
<dbReference type="InterPro" id="IPR003594">
    <property type="entry name" value="HATPase_dom"/>
</dbReference>
<evidence type="ECO:0000256" key="1">
    <source>
        <dbReference type="ARBA" id="ARBA00000085"/>
    </source>
</evidence>
<dbReference type="PROSITE" id="PS50109">
    <property type="entry name" value="HIS_KIN"/>
    <property type="match status" value="1"/>
</dbReference>
<feature type="region of interest" description="Disordered" evidence="8">
    <location>
        <begin position="201"/>
        <end position="229"/>
    </location>
</feature>
<evidence type="ECO:0000313" key="11">
    <source>
        <dbReference type="EMBL" id="QIZ69888.1"/>
    </source>
</evidence>
<dbReference type="PANTHER" id="PTHR43047">
    <property type="entry name" value="TWO-COMPONENT HISTIDINE PROTEIN KINASE"/>
    <property type="match status" value="1"/>
</dbReference>
<dbReference type="AlphaFoldDB" id="A0A6H1TTF1"/>
<dbReference type="SMART" id="SM00387">
    <property type="entry name" value="HATPase_c"/>
    <property type="match status" value="1"/>
</dbReference>
<evidence type="ECO:0000256" key="5">
    <source>
        <dbReference type="ARBA" id="ARBA00022777"/>
    </source>
</evidence>
<keyword evidence="12" id="KW-1185">Reference proteome</keyword>
<feature type="region of interest" description="Disordered" evidence="8">
    <location>
        <begin position="264"/>
        <end position="294"/>
    </location>
</feature>
<evidence type="ECO:0000256" key="6">
    <source>
        <dbReference type="ARBA" id="ARBA00023012"/>
    </source>
</evidence>
<reference evidence="11 12" key="1">
    <citation type="submission" date="2020-04" db="EMBL/GenBank/DDBJ databases">
        <authorList>
            <person name="Basu S."/>
            <person name="Maruthanayagam V."/>
            <person name="Chakraborty S."/>
            <person name="Pramanik A."/>
            <person name="Mukherjee J."/>
            <person name="Brink B."/>
        </authorList>
    </citation>
    <scope>NUCLEOTIDE SEQUENCE [LARGE SCALE GENOMIC DNA]</scope>
    <source>
        <strain evidence="11 12">AP17</strain>
    </source>
</reference>
<dbReference type="InterPro" id="IPR011006">
    <property type="entry name" value="CheY-like_superfamily"/>
</dbReference>
<dbReference type="InterPro" id="IPR005467">
    <property type="entry name" value="His_kinase_dom"/>
</dbReference>
<evidence type="ECO:0000256" key="4">
    <source>
        <dbReference type="ARBA" id="ARBA00022679"/>
    </source>
</evidence>
<dbReference type="GO" id="GO:0005886">
    <property type="term" value="C:plasma membrane"/>
    <property type="evidence" value="ECO:0007669"/>
    <property type="project" value="TreeGrafter"/>
</dbReference>
<dbReference type="SMART" id="SM00388">
    <property type="entry name" value="HisKA"/>
    <property type="match status" value="1"/>
</dbReference>
<keyword evidence="5" id="KW-0418">Kinase</keyword>
<dbReference type="CDD" id="cd00082">
    <property type="entry name" value="HisKA"/>
    <property type="match status" value="1"/>
</dbReference>
<dbReference type="InterPro" id="IPR001789">
    <property type="entry name" value="Sig_transdc_resp-reg_receiver"/>
</dbReference>
<dbReference type="SUPFAM" id="SSF52172">
    <property type="entry name" value="CheY-like"/>
    <property type="match status" value="1"/>
</dbReference>
<dbReference type="CDD" id="cd16922">
    <property type="entry name" value="HATPase_EvgS-ArcB-TorS-like"/>
    <property type="match status" value="1"/>
</dbReference>
<dbReference type="InterPro" id="IPR036890">
    <property type="entry name" value="HATPase_C_sf"/>
</dbReference>
<accession>A0A6H1TTF1</accession>
<gene>
    <name evidence="11" type="ORF">HCG48_04240</name>
</gene>
<dbReference type="InterPro" id="IPR003661">
    <property type="entry name" value="HisK_dim/P_dom"/>
</dbReference>
<name>A0A6H1TTF1_9CYAN</name>
<dbReference type="Gene3D" id="3.30.565.10">
    <property type="entry name" value="Histidine kinase-like ATPase, C-terminal domain"/>
    <property type="match status" value="1"/>
</dbReference>
<proteinExistence type="predicted"/>
<dbReference type="Gene3D" id="3.40.50.2300">
    <property type="match status" value="1"/>
</dbReference>
<evidence type="ECO:0000256" key="3">
    <source>
        <dbReference type="ARBA" id="ARBA00022553"/>
    </source>
</evidence>
<dbReference type="Pfam" id="PF00512">
    <property type="entry name" value="HisKA"/>
    <property type="match status" value="1"/>
</dbReference>
<dbReference type="Pfam" id="PF00072">
    <property type="entry name" value="Response_reg"/>
    <property type="match status" value="1"/>
</dbReference>
<keyword evidence="6" id="KW-0902">Two-component regulatory system</keyword>
<organism evidence="11 12">
    <name type="scientific">Oxynema aestuarii AP17</name>
    <dbReference type="NCBI Taxonomy" id="2064643"/>
    <lineage>
        <taxon>Bacteria</taxon>
        <taxon>Bacillati</taxon>
        <taxon>Cyanobacteriota</taxon>
        <taxon>Cyanophyceae</taxon>
        <taxon>Oscillatoriophycideae</taxon>
        <taxon>Oscillatoriales</taxon>
        <taxon>Oscillatoriaceae</taxon>
        <taxon>Oxynema</taxon>
        <taxon>Oxynema aestuarii</taxon>
    </lineage>
</organism>
<dbReference type="SUPFAM" id="SSF55874">
    <property type="entry name" value="ATPase domain of HSP90 chaperone/DNA topoisomerase II/histidine kinase"/>
    <property type="match status" value="1"/>
</dbReference>
<evidence type="ECO:0000256" key="7">
    <source>
        <dbReference type="PROSITE-ProRule" id="PRU00169"/>
    </source>
</evidence>
<evidence type="ECO:0000259" key="9">
    <source>
        <dbReference type="PROSITE" id="PS50109"/>
    </source>
</evidence>
<keyword evidence="4" id="KW-0808">Transferase</keyword>
<dbReference type="GO" id="GO:0000155">
    <property type="term" value="F:phosphorelay sensor kinase activity"/>
    <property type="evidence" value="ECO:0007669"/>
    <property type="project" value="InterPro"/>
</dbReference>
<dbReference type="InterPro" id="IPR004358">
    <property type="entry name" value="Sig_transdc_His_kin-like_C"/>
</dbReference>
<dbReference type="KEGG" id="oxy:HCG48_04240"/>
<dbReference type="SUPFAM" id="SSF47384">
    <property type="entry name" value="Homodimeric domain of signal transducing histidine kinase"/>
    <property type="match status" value="1"/>
</dbReference>
<comment type="catalytic activity">
    <reaction evidence="1">
        <text>ATP + protein L-histidine = ADP + protein N-phospho-L-histidine.</text>
        <dbReference type="EC" id="2.7.13.3"/>
    </reaction>
</comment>
<dbReference type="Proteomes" id="UP000500857">
    <property type="component" value="Chromosome"/>
</dbReference>
<dbReference type="EMBL" id="CP051167">
    <property type="protein sequence ID" value="QIZ69888.1"/>
    <property type="molecule type" value="Genomic_DNA"/>
</dbReference>
<dbReference type="GO" id="GO:0009927">
    <property type="term" value="F:histidine phosphotransfer kinase activity"/>
    <property type="evidence" value="ECO:0007669"/>
    <property type="project" value="TreeGrafter"/>
</dbReference>
<dbReference type="PANTHER" id="PTHR43047:SF63">
    <property type="entry name" value="HISTIDINE KINASE"/>
    <property type="match status" value="1"/>
</dbReference>
<keyword evidence="3" id="KW-0597">Phosphoprotein</keyword>
<dbReference type="PRINTS" id="PR00344">
    <property type="entry name" value="BCTRLSENSOR"/>
</dbReference>
<dbReference type="Pfam" id="PF02518">
    <property type="entry name" value="HATPase_c"/>
    <property type="match status" value="1"/>
</dbReference>
<dbReference type="FunFam" id="3.30.565.10:FF:000006">
    <property type="entry name" value="Sensor histidine kinase WalK"/>
    <property type="match status" value="1"/>
</dbReference>
<evidence type="ECO:0000313" key="12">
    <source>
        <dbReference type="Proteomes" id="UP000500857"/>
    </source>
</evidence>
<feature type="domain" description="Response regulatory" evidence="10">
    <location>
        <begin position="619"/>
        <end position="732"/>
    </location>
</feature>
<dbReference type="SMART" id="SM00448">
    <property type="entry name" value="REC"/>
    <property type="match status" value="1"/>
</dbReference>
<evidence type="ECO:0000259" key="10">
    <source>
        <dbReference type="PROSITE" id="PS50110"/>
    </source>
</evidence>
<dbReference type="RefSeq" id="WP_168568045.1">
    <property type="nucleotide sequence ID" value="NZ_CP051167.1"/>
</dbReference>
<feature type="domain" description="Histidine kinase" evidence="9">
    <location>
        <begin position="366"/>
        <end position="602"/>
    </location>
</feature>
<feature type="compositionally biased region" description="Basic and acidic residues" evidence="8">
    <location>
        <begin position="207"/>
        <end position="221"/>
    </location>
</feature>
<evidence type="ECO:0000256" key="2">
    <source>
        <dbReference type="ARBA" id="ARBA00012438"/>
    </source>
</evidence>
<dbReference type="EC" id="2.7.13.3" evidence="2"/>
<dbReference type="PROSITE" id="PS50110">
    <property type="entry name" value="RESPONSE_REGULATORY"/>
    <property type="match status" value="1"/>
</dbReference>
<dbReference type="Gene3D" id="1.10.287.130">
    <property type="match status" value="1"/>
</dbReference>
<protein>
    <recommendedName>
        <fullName evidence="2">histidine kinase</fullName>
        <ecNumber evidence="2">2.7.13.3</ecNumber>
    </recommendedName>
</protein>
<evidence type="ECO:0000256" key="8">
    <source>
        <dbReference type="SAM" id="MobiDB-lite"/>
    </source>
</evidence>
<dbReference type="InterPro" id="IPR036097">
    <property type="entry name" value="HisK_dim/P_sf"/>
</dbReference>